<evidence type="ECO:0000256" key="5">
    <source>
        <dbReference type="ARBA" id="ARBA00022729"/>
    </source>
</evidence>
<dbReference type="PANTHER" id="PTHR31490">
    <property type="entry name" value="GLYCOSYL HYDROLASE"/>
    <property type="match status" value="1"/>
</dbReference>
<evidence type="ECO:0000256" key="3">
    <source>
        <dbReference type="ARBA" id="ARBA00012590"/>
    </source>
</evidence>
<keyword evidence="7" id="KW-0119">Carbohydrate metabolism</keyword>
<evidence type="ECO:0000256" key="6">
    <source>
        <dbReference type="ARBA" id="ARBA00022801"/>
    </source>
</evidence>
<evidence type="ECO:0000256" key="2">
    <source>
        <dbReference type="ARBA" id="ARBA00007495"/>
    </source>
</evidence>
<dbReference type="Pfam" id="PF00331">
    <property type="entry name" value="Glyco_hydro_10"/>
    <property type="match status" value="1"/>
</dbReference>
<feature type="domain" description="GH10" evidence="11">
    <location>
        <begin position="53"/>
        <end position="364"/>
    </location>
</feature>
<feature type="chain" id="PRO_5032729255" description="endo-1,4-beta-xylanase" evidence="10">
    <location>
        <begin position="25"/>
        <end position="375"/>
    </location>
</feature>
<evidence type="ECO:0000256" key="4">
    <source>
        <dbReference type="ARBA" id="ARBA00022651"/>
    </source>
</evidence>
<dbReference type="EMBL" id="JACBAZ010000001">
    <property type="protein sequence ID" value="NWK54805.1"/>
    <property type="molecule type" value="Genomic_DNA"/>
</dbReference>
<dbReference type="GO" id="GO:0031176">
    <property type="term" value="F:endo-1,4-beta-xylanase activity"/>
    <property type="evidence" value="ECO:0007669"/>
    <property type="project" value="UniProtKB-EC"/>
</dbReference>
<dbReference type="InterPro" id="IPR044846">
    <property type="entry name" value="GH10"/>
</dbReference>
<sequence>MKTNRSFLVCLGFGCVAGAASLSAAEMPVPDGERLRTLVRKHFPEGHVYIGGTTGWAKLERGSGTVLDREFSYVTPENDFKQQMINPRPGVWNWKHADAWVKRCAERQQVLRLHGPISPQVSRWAKEDQRTAEELSQCLDEFMTRLCQRYDRYDHVKWIDVVNEAVSTDGSWFGPKPGVDKWENPWPKMGYDDSDPLRPPLYIKRAFLLADKHAPKTKLIINQHGSMEKAMWEKVKSTVLYLRKQGLRVDGIGWQAHVDVGWEKQPGNVEALHELIRWSHANGLSFHVTENNVWLKKDKDYQAQAATFGAILRILLEHRASGVVTWNVWNLSDGEAWIRNRAYEGCLFDDQFAAKPAYYSIQRELLQAAKTSPSK</sequence>
<keyword evidence="9" id="KW-0624">Polysaccharide degradation</keyword>
<dbReference type="PANTHER" id="PTHR31490:SF88">
    <property type="entry name" value="BETA-XYLANASE"/>
    <property type="match status" value="1"/>
</dbReference>
<dbReference type="Gene3D" id="3.20.20.80">
    <property type="entry name" value="Glycosidases"/>
    <property type="match status" value="1"/>
</dbReference>
<evidence type="ECO:0000256" key="7">
    <source>
        <dbReference type="ARBA" id="ARBA00023277"/>
    </source>
</evidence>
<gene>
    <name evidence="12" type="ORF">HW115_04245</name>
</gene>
<evidence type="ECO:0000256" key="8">
    <source>
        <dbReference type="ARBA" id="ARBA00023295"/>
    </source>
</evidence>
<name>A0A851GHV1_9BACT</name>
<comment type="similarity">
    <text evidence="2">Belongs to the glycosyl hydrolase 10 (cellulase F) family.</text>
</comment>
<keyword evidence="6 12" id="KW-0378">Hydrolase</keyword>
<reference evidence="12 13" key="1">
    <citation type="submission" date="2020-07" db="EMBL/GenBank/DDBJ databases">
        <title>Roseicoccus Jingziensis gen. nov., sp. nov., isolated from coastal seawater.</title>
        <authorList>
            <person name="Feng X."/>
        </authorList>
    </citation>
    <scope>NUCLEOTIDE SEQUENCE [LARGE SCALE GENOMIC DNA]</scope>
    <source>
        <strain evidence="12 13">N1E253</strain>
    </source>
</reference>
<evidence type="ECO:0000256" key="9">
    <source>
        <dbReference type="ARBA" id="ARBA00023326"/>
    </source>
</evidence>
<dbReference type="GO" id="GO:0045493">
    <property type="term" value="P:xylan catabolic process"/>
    <property type="evidence" value="ECO:0007669"/>
    <property type="project" value="UniProtKB-KW"/>
</dbReference>
<evidence type="ECO:0000259" key="11">
    <source>
        <dbReference type="PROSITE" id="PS51760"/>
    </source>
</evidence>
<comment type="caution">
    <text evidence="12">The sequence shown here is derived from an EMBL/GenBank/DDBJ whole genome shotgun (WGS) entry which is preliminary data.</text>
</comment>
<organism evidence="12 13">
    <name type="scientific">Oceaniferula marina</name>
    <dbReference type="NCBI Taxonomy" id="2748318"/>
    <lineage>
        <taxon>Bacteria</taxon>
        <taxon>Pseudomonadati</taxon>
        <taxon>Verrucomicrobiota</taxon>
        <taxon>Verrucomicrobiia</taxon>
        <taxon>Verrucomicrobiales</taxon>
        <taxon>Verrucomicrobiaceae</taxon>
        <taxon>Oceaniferula</taxon>
    </lineage>
</organism>
<feature type="signal peptide" evidence="10">
    <location>
        <begin position="1"/>
        <end position="24"/>
    </location>
</feature>
<proteinExistence type="inferred from homology"/>
<dbReference type="SUPFAM" id="SSF51445">
    <property type="entry name" value="(Trans)glycosidases"/>
    <property type="match status" value="1"/>
</dbReference>
<keyword evidence="5 10" id="KW-0732">Signal</keyword>
<keyword evidence="13" id="KW-1185">Reference proteome</keyword>
<protein>
    <recommendedName>
        <fullName evidence="3">endo-1,4-beta-xylanase</fullName>
        <ecNumber evidence="3">3.2.1.8</ecNumber>
    </recommendedName>
</protein>
<dbReference type="SMART" id="SM00633">
    <property type="entry name" value="Glyco_10"/>
    <property type="match status" value="1"/>
</dbReference>
<evidence type="ECO:0000313" key="13">
    <source>
        <dbReference type="Proteomes" id="UP000557872"/>
    </source>
</evidence>
<evidence type="ECO:0000256" key="1">
    <source>
        <dbReference type="ARBA" id="ARBA00000681"/>
    </source>
</evidence>
<evidence type="ECO:0000256" key="10">
    <source>
        <dbReference type="SAM" id="SignalP"/>
    </source>
</evidence>
<comment type="catalytic activity">
    <reaction evidence="1">
        <text>Endohydrolysis of (1-&gt;4)-beta-D-xylosidic linkages in xylans.</text>
        <dbReference type="EC" id="3.2.1.8"/>
    </reaction>
</comment>
<evidence type="ECO:0000313" key="12">
    <source>
        <dbReference type="EMBL" id="NWK54805.1"/>
    </source>
</evidence>
<dbReference type="Proteomes" id="UP000557872">
    <property type="component" value="Unassembled WGS sequence"/>
</dbReference>
<keyword evidence="4 12" id="KW-0858">Xylan degradation</keyword>
<dbReference type="PROSITE" id="PS51760">
    <property type="entry name" value="GH10_2"/>
    <property type="match status" value="1"/>
</dbReference>
<dbReference type="InterPro" id="IPR001000">
    <property type="entry name" value="GH10_dom"/>
</dbReference>
<keyword evidence="8 12" id="KW-0326">Glycosidase</keyword>
<accession>A0A851GHV1</accession>
<dbReference type="AlphaFoldDB" id="A0A851GHV1"/>
<dbReference type="RefSeq" id="WP_178931310.1">
    <property type="nucleotide sequence ID" value="NZ_JACBAZ010000001.1"/>
</dbReference>
<dbReference type="InterPro" id="IPR017853">
    <property type="entry name" value="GH"/>
</dbReference>
<dbReference type="EC" id="3.2.1.8" evidence="3"/>